<reference evidence="8 9" key="1">
    <citation type="submission" date="2020-08" db="EMBL/GenBank/DDBJ databases">
        <title>Edaphobacter telluris sp. nov. and Acidobacterium dinghuensis sp. nov., two acidobacteria isolated from forest soil.</title>
        <authorList>
            <person name="Fu J."/>
            <person name="Qiu L."/>
        </authorList>
    </citation>
    <scope>NUCLEOTIDE SEQUENCE [LARGE SCALE GENOMIC DNA]</scope>
    <source>
        <strain evidence="8">4Y35</strain>
    </source>
</reference>
<dbReference type="PANTHER" id="PTHR10742">
    <property type="entry name" value="FLAVIN MONOAMINE OXIDASE"/>
    <property type="match status" value="1"/>
</dbReference>
<dbReference type="Gene3D" id="3.90.660.10">
    <property type="match status" value="1"/>
</dbReference>
<comment type="similarity">
    <text evidence="2">Belongs to the tryptophan 2-monooxygenase family.</text>
</comment>
<dbReference type="Gene3D" id="1.20.1440.240">
    <property type="match status" value="1"/>
</dbReference>
<dbReference type="PROSITE" id="PS51318">
    <property type="entry name" value="TAT"/>
    <property type="match status" value="1"/>
</dbReference>
<evidence type="ECO:0000256" key="6">
    <source>
        <dbReference type="ARBA" id="ARBA00047321"/>
    </source>
</evidence>
<dbReference type="KEGG" id="adin:H7849_04895"/>
<sequence>MGLSRREFLTRVGQAGGYGAAFMMMQSLGLLPAPGANAEDALKPVPGKGTRVVILGGGIAGLVSAYELGKAGYRCTVLEARDRVGGRNWSIRRGTQVQFADGTQQSCNFEEGRYFNAGPARLPSIHTTMLGYCRELGVPLEVEVNTSRGTLLQCDKMNNGKPVEQRQMVNDTRGHVAELLAKSINKGALDEDLSSEDKERMLGFLREYGDLSPDYIFKGSQRSGFKVYPGAGPATPEAKDPLPMHALLSADLWQGLLAEDVIDWQATMFQPIGGMDRIPAAFEKKLGSVVRYGAEVKQIRQSPTGVTVTYRDRKSGKSETVVADYCICAMPFSVVKTIDADFSPDVKDLISESTYDSGYKVAWESRRFWEQEYNIYGGLSYLRQTVDVVWYPSAQFFSQKGIIVGGYSIENGTDFGRLPNMQAKLDASRAAIEKLHPGCSKELTNPIYVNWGEIPYNLGSWIHGYGSSYAKTYKRIILPDRRVYFAGDHTSHIIGWQEGAALSAHRTVTQIGVAMQQGGTSGA</sequence>
<dbReference type="GO" id="GO:0001716">
    <property type="term" value="F:L-amino-acid oxidase activity"/>
    <property type="evidence" value="ECO:0007669"/>
    <property type="project" value="TreeGrafter"/>
</dbReference>
<evidence type="ECO:0000256" key="1">
    <source>
        <dbReference type="ARBA" id="ARBA00004814"/>
    </source>
</evidence>
<dbReference type="SUPFAM" id="SSF54373">
    <property type="entry name" value="FAD-linked reductases, C-terminal domain"/>
    <property type="match status" value="1"/>
</dbReference>
<dbReference type="AlphaFoldDB" id="A0A7G8BL82"/>
<accession>A0A7G8BL82</accession>
<comment type="catalytic activity">
    <reaction evidence="6">
        <text>L-tryptophan + O2 = indole-3-acetamide + CO2 + H2O</text>
        <dbReference type="Rhea" id="RHEA:16165"/>
        <dbReference type="ChEBI" id="CHEBI:15377"/>
        <dbReference type="ChEBI" id="CHEBI:15379"/>
        <dbReference type="ChEBI" id="CHEBI:16031"/>
        <dbReference type="ChEBI" id="CHEBI:16526"/>
        <dbReference type="ChEBI" id="CHEBI:57912"/>
        <dbReference type="EC" id="1.13.12.3"/>
    </reaction>
</comment>
<dbReference type="InterPro" id="IPR006311">
    <property type="entry name" value="TAT_signal"/>
</dbReference>
<dbReference type="Proteomes" id="UP000515312">
    <property type="component" value="Chromosome"/>
</dbReference>
<organism evidence="8 9">
    <name type="scientific">Alloacidobacterium dinghuense</name>
    <dbReference type="NCBI Taxonomy" id="2763107"/>
    <lineage>
        <taxon>Bacteria</taxon>
        <taxon>Pseudomonadati</taxon>
        <taxon>Acidobacteriota</taxon>
        <taxon>Terriglobia</taxon>
        <taxon>Terriglobales</taxon>
        <taxon>Acidobacteriaceae</taxon>
        <taxon>Alloacidobacterium</taxon>
    </lineage>
</organism>
<evidence type="ECO:0000256" key="5">
    <source>
        <dbReference type="ARBA" id="ARBA00023070"/>
    </source>
</evidence>
<dbReference type="GO" id="GO:0050361">
    <property type="term" value="F:tryptophan 2-monooxygenase activity"/>
    <property type="evidence" value="ECO:0007669"/>
    <property type="project" value="UniProtKB-EC"/>
</dbReference>
<dbReference type="SUPFAM" id="SSF51905">
    <property type="entry name" value="FAD/NAD(P)-binding domain"/>
    <property type="match status" value="1"/>
</dbReference>
<dbReference type="Gene3D" id="3.50.50.60">
    <property type="entry name" value="FAD/NAD(P)-binding domain"/>
    <property type="match status" value="1"/>
</dbReference>
<evidence type="ECO:0000256" key="2">
    <source>
        <dbReference type="ARBA" id="ARBA00005833"/>
    </source>
</evidence>
<feature type="domain" description="Amine oxidase" evidence="7">
    <location>
        <begin position="59"/>
        <end position="511"/>
    </location>
</feature>
<proteinExistence type="inferred from homology"/>
<protein>
    <recommendedName>
        <fullName evidence="4">Tryptophan 2-monooxygenase</fullName>
        <ecNumber evidence="3">1.13.12.3</ecNumber>
    </recommendedName>
</protein>
<dbReference type="GO" id="GO:0009851">
    <property type="term" value="P:auxin biosynthetic process"/>
    <property type="evidence" value="ECO:0007669"/>
    <property type="project" value="UniProtKB-KW"/>
</dbReference>
<name>A0A7G8BL82_9BACT</name>
<keyword evidence="9" id="KW-1185">Reference proteome</keyword>
<evidence type="ECO:0000313" key="9">
    <source>
        <dbReference type="Proteomes" id="UP000515312"/>
    </source>
</evidence>
<dbReference type="GO" id="GO:0009063">
    <property type="term" value="P:amino acid catabolic process"/>
    <property type="evidence" value="ECO:0007669"/>
    <property type="project" value="TreeGrafter"/>
</dbReference>
<dbReference type="EMBL" id="CP060394">
    <property type="protein sequence ID" value="QNI33302.1"/>
    <property type="molecule type" value="Genomic_DNA"/>
</dbReference>
<evidence type="ECO:0000313" key="8">
    <source>
        <dbReference type="EMBL" id="QNI33302.1"/>
    </source>
</evidence>
<comment type="pathway">
    <text evidence="1">Plant hormone metabolism; auxin biosynthesis.</text>
</comment>
<dbReference type="RefSeq" id="WP_186744625.1">
    <property type="nucleotide sequence ID" value="NZ_CP060394.1"/>
</dbReference>
<evidence type="ECO:0000256" key="3">
    <source>
        <dbReference type="ARBA" id="ARBA00012535"/>
    </source>
</evidence>
<dbReference type="EC" id="1.13.12.3" evidence="3"/>
<dbReference type="Pfam" id="PF01593">
    <property type="entry name" value="Amino_oxidase"/>
    <property type="match status" value="1"/>
</dbReference>
<dbReference type="InterPro" id="IPR002937">
    <property type="entry name" value="Amino_oxidase"/>
</dbReference>
<dbReference type="InterPro" id="IPR050281">
    <property type="entry name" value="Flavin_monoamine_oxidase"/>
</dbReference>
<evidence type="ECO:0000259" key="7">
    <source>
        <dbReference type="Pfam" id="PF01593"/>
    </source>
</evidence>
<evidence type="ECO:0000256" key="4">
    <source>
        <dbReference type="ARBA" id="ARBA00017871"/>
    </source>
</evidence>
<dbReference type="InterPro" id="IPR036188">
    <property type="entry name" value="FAD/NAD-bd_sf"/>
</dbReference>
<keyword evidence="5" id="KW-0073">Auxin biosynthesis</keyword>
<gene>
    <name evidence="8" type="ORF">H7849_04895</name>
</gene>
<dbReference type="PANTHER" id="PTHR10742:SF342">
    <property type="entry name" value="AMINE OXIDASE"/>
    <property type="match status" value="1"/>
</dbReference>